<feature type="signal peptide" evidence="1">
    <location>
        <begin position="1"/>
        <end position="20"/>
    </location>
</feature>
<evidence type="ECO:0008006" key="4">
    <source>
        <dbReference type="Google" id="ProtNLM"/>
    </source>
</evidence>
<protein>
    <recommendedName>
        <fullName evidence="4">Lipoprotein</fullName>
    </recommendedName>
</protein>
<sequence>MKKKFYLAALVLGIVTASCSSDNNETPKPISKDITTAEKVSVDRFSSTTGHLQVRTASNGLPAANAPVNFDTQPFITTGLDKTGASVKYYNFDVQSVIPAPIYVFFKADGVTPITGQNNIIGVIPGDTGYNDFWLVKKVIVTESYVPNSITSVAEVLASNYPITSTTSIVNCPVVPFGSTAARSNVAGTASVLTIGWYNGKAVAYFNFDEAPLTATASGLVPTSPIYVTFNIDPAANNPASGPASGFKSETGTLQTHNVIATIPTDVATYSPLWSVQVISNANFGSVTNLATATSFPFSPAGANVNCPVVK</sequence>
<comment type="caution">
    <text evidence="2">The sequence shown here is derived from an EMBL/GenBank/DDBJ whole genome shotgun (WGS) entry which is preliminary data.</text>
</comment>
<gene>
    <name evidence="2" type="ORF">KZH69_08835</name>
</gene>
<evidence type="ECO:0000313" key="2">
    <source>
        <dbReference type="EMBL" id="MBW4360588.1"/>
    </source>
</evidence>
<dbReference type="RefSeq" id="WP_219317073.1">
    <property type="nucleotide sequence ID" value="NZ_JAHWYN010000006.1"/>
</dbReference>
<reference evidence="2 3" key="1">
    <citation type="submission" date="2021-07" db="EMBL/GenBank/DDBJ databases">
        <title>Flavobacterium sp. nov. isolated from sediment on the Taihu Lake.</title>
        <authorList>
            <person name="Qu J.-H."/>
        </authorList>
    </citation>
    <scope>NUCLEOTIDE SEQUENCE [LARGE SCALE GENOMIC DNA]</scope>
    <source>
        <strain evidence="2 3">NAS39</strain>
    </source>
</reference>
<name>A0ABS6XXK1_9FLAO</name>
<evidence type="ECO:0000256" key="1">
    <source>
        <dbReference type="SAM" id="SignalP"/>
    </source>
</evidence>
<keyword evidence="3" id="KW-1185">Reference proteome</keyword>
<accession>A0ABS6XXK1</accession>
<feature type="chain" id="PRO_5045914622" description="Lipoprotein" evidence="1">
    <location>
        <begin position="21"/>
        <end position="311"/>
    </location>
</feature>
<keyword evidence="1" id="KW-0732">Signal</keyword>
<dbReference type="EMBL" id="JAHWYN010000006">
    <property type="protein sequence ID" value="MBW4360588.1"/>
    <property type="molecule type" value="Genomic_DNA"/>
</dbReference>
<evidence type="ECO:0000313" key="3">
    <source>
        <dbReference type="Proteomes" id="UP000812031"/>
    </source>
</evidence>
<proteinExistence type="predicted"/>
<organism evidence="2 3">
    <name type="scientific">Flavobacterium taihuense</name>
    <dbReference type="NCBI Taxonomy" id="2857508"/>
    <lineage>
        <taxon>Bacteria</taxon>
        <taxon>Pseudomonadati</taxon>
        <taxon>Bacteroidota</taxon>
        <taxon>Flavobacteriia</taxon>
        <taxon>Flavobacteriales</taxon>
        <taxon>Flavobacteriaceae</taxon>
        <taxon>Flavobacterium</taxon>
    </lineage>
</organism>
<dbReference type="PROSITE" id="PS51257">
    <property type="entry name" value="PROKAR_LIPOPROTEIN"/>
    <property type="match status" value="1"/>
</dbReference>
<dbReference type="Proteomes" id="UP000812031">
    <property type="component" value="Unassembled WGS sequence"/>
</dbReference>